<evidence type="ECO:0000313" key="1">
    <source>
        <dbReference type="EMBL" id="AHF17891.1"/>
    </source>
</evidence>
<sequence length="54" mass="6145">MSLPKPGRTGKAKRNLIIETQDLSSVSFRTLRRNDAIIETVILKSLIFQNLTLF</sequence>
<dbReference type="HOGENOM" id="CLU_3045781_0_0_10"/>
<accession>W0F939</accession>
<evidence type="ECO:0000313" key="2">
    <source>
        <dbReference type="Proteomes" id="UP000003586"/>
    </source>
</evidence>
<reference evidence="1 2" key="1">
    <citation type="submission" date="2013-12" db="EMBL/GenBank/DDBJ databases">
        <authorList>
            <consortium name="DOE Joint Genome Institute"/>
            <person name="Eisen J."/>
            <person name="Huntemann M."/>
            <person name="Han J."/>
            <person name="Chen A."/>
            <person name="Kyrpides N."/>
            <person name="Mavromatis K."/>
            <person name="Markowitz V."/>
            <person name="Palaniappan K."/>
            <person name="Ivanova N."/>
            <person name="Schaumberg A."/>
            <person name="Pati A."/>
            <person name="Liolios K."/>
            <person name="Nordberg H.P."/>
            <person name="Cantor M.N."/>
            <person name="Hua S.X."/>
            <person name="Woyke T."/>
        </authorList>
    </citation>
    <scope>NUCLEOTIDE SEQUENCE [LARGE SCALE GENOMIC DNA]</scope>
    <source>
        <strain evidence="2">DSM 19437</strain>
    </source>
</reference>
<name>W0F939_9BACT</name>
<organism evidence="1 2">
    <name type="scientific">Niabella soli DSM 19437</name>
    <dbReference type="NCBI Taxonomy" id="929713"/>
    <lineage>
        <taxon>Bacteria</taxon>
        <taxon>Pseudomonadati</taxon>
        <taxon>Bacteroidota</taxon>
        <taxon>Chitinophagia</taxon>
        <taxon>Chitinophagales</taxon>
        <taxon>Chitinophagaceae</taxon>
        <taxon>Niabella</taxon>
    </lineage>
</organism>
<dbReference type="Proteomes" id="UP000003586">
    <property type="component" value="Chromosome"/>
</dbReference>
<gene>
    <name evidence="1" type="ORF">NIASO_16105</name>
</gene>
<dbReference type="AlphaFoldDB" id="W0F939"/>
<dbReference type="EMBL" id="CP007035">
    <property type="protein sequence ID" value="AHF17891.1"/>
    <property type="molecule type" value="Genomic_DNA"/>
</dbReference>
<protein>
    <submittedName>
        <fullName evidence="1">Uncharacterized protein</fullName>
    </submittedName>
</protein>
<proteinExistence type="predicted"/>
<keyword evidence="2" id="KW-1185">Reference proteome</keyword>
<dbReference type="KEGG" id="nso:NIASO_16105"/>